<dbReference type="InterPro" id="IPR054347">
    <property type="entry name" value="TOTE_primase"/>
</dbReference>
<dbReference type="PROSITE" id="PS51192">
    <property type="entry name" value="HELICASE_ATP_BIND_1"/>
    <property type="match status" value="1"/>
</dbReference>
<protein>
    <submittedName>
        <fullName evidence="3">DEAD/DEAH box helicase</fullName>
    </submittedName>
</protein>
<dbReference type="GO" id="GO:0004386">
    <property type="term" value="F:helicase activity"/>
    <property type="evidence" value="ECO:0007669"/>
    <property type="project" value="UniProtKB-KW"/>
</dbReference>
<dbReference type="Pfam" id="PF04851">
    <property type="entry name" value="ResIII"/>
    <property type="match status" value="1"/>
</dbReference>
<dbReference type="GO" id="GO:0016787">
    <property type="term" value="F:hydrolase activity"/>
    <property type="evidence" value="ECO:0007669"/>
    <property type="project" value="InterPro"/>
</dbReference>
<comment type="caution">
    <text evidence="3">The sequence shown here is derived from an EMBL/GenBank/DDBJ whole genome shotgun (WGS) entry which is preliminary data.</text>
</comment>
<keyword evidence="1" id="KW-0175">Coiled coil</keyword>
<feature type="domain" description="Helicase ATP-binding" evidence="2">
    <location>
        <begin position="453"/>
        <end position="589"/>
    </location>
</feature>
<sequence>MNSIEHKLQLALLEIERLKQENENLRKELSKYQTTSSIAETVDDGTKDAVLDDNTINSVHNYSSPSEKIGLFRSLFKGREDVYPIRWENKAGRSGYSPACGNEWTAVCKKPQVKCSECQHQDFLPVTDEVVSQHLDSRVNRTIGVYPMLLDETCWFLAMDFDKQKWQEDALAVMVVCREHGIPAALERSRSGEGGHIWIFFEENIDASLARKLGCAILTLTMGRRYEVGLDSYDRLFPNQDTLPRGGFGNLIALPLQGAPRKKGNSVFVDDHFRPYEDQWKFLAQLKKMDRQQVMDFVQTAARNGTILNVGYVDTDAKEENPWEQRQSFQADERINGPLPATVKVVLSDMIYIEKNGLPPAMVNRIFRLATFQNPDFYKTQAMRLSTFGKPRVISCAEDFPKHVALPRGCMQEVLELLRQHSIEPMITDERVAGSSTDFEFNGTLTMLQDAAARSILAHETGILSATTAFGKTVVAASIIARRKINTLVLVHRRELMDQWKERLSTFLNIDPKQIGMVGGGKEKRAGLIDIAVIQSLNKKGIVKEYISEYGQIIVDECHHVSAFSFEQVLKRAKAKYVFGLTATPIRQDGHHPIVTMQCGPVRFRVDAKSQAASRGMEHKVIPRYTTFRLTEQLSNPGIQDIYQMLVTDEARNEMIFDDLLKCLDEGRSPILLTERTSHVEYFQDRLEKFAKNVIVLRGGMGKKQREALRQKIASVQDHEERVLIATGKLIGEGFDDARLDTLFLVHPISWKGTLQQYAGRLHRSHSNKTEVRIYDYVDLQVPILMSMFKKRVKGYKAMGYTGVELL</sequence>
<dbReference type="Proteomes" id="UP000442469">
    <property type="component" value="Unassembled WGS sequence"/>
</dbReference>
<dbReference type="InterPro" id="IPR014001">
    <property type="entry name" value="Helicase_ATP-bd"/>
</dbReference>
<dbReference type="PANTHER" id="PTHR47396:SF1">
    <property type="entry name" value="ATP-DEPENDENT HELICASE IRC3-RELATED"/>
    <property type="match status" value="1"/>
</dbReference>
<dbReference type="GO" id="GO:0005524">
    <property type="term" value="F:ATP binding"/>
    <property type="evidence" value="ECO:0007669"/>
    <property type="project" value="InterPro"/>
</dbReference>
<dbReference type="RefSeq" id="WP_155619727.1">
    <property type="nucleotide sequence ID" value="NZ_WNZZ01000004.1"/>
</dbReference>
<organism evidence="3 4">
    <name type="scientific">Paenibacillus macerans</name>
    <name type="common">Bacillus macerans</name>
    <dbReference type="NCBI Taxonomy" id="44252"/>
    <lineage>
        <taxon>Bacteria</taxon>
        <taxon>Bacillati</taxon>
        <taxon>Bacillota</taxon>
        <taxon>Bacilli</taxon>
        <taxon>Bacillales</taxon>
        <taxon>Paenibacillaceae</taxon>
        <taxon>Paenibacillus</taxon>
    </lineage>
</organism>
<dbReference type="CDD" id="cd17926">
    <property type="entry name" value="DEXHc_RE"/>
    <property type="match status" value="1"/>
</dbReference>
<accession>A0A6N8ER17</accession>
<dbReference type="PANTHER" id="PTHR47396">
    <property type="entry name" value="TYPE I RESTRICTION ENZYME ECOKI R PROTEIN"/>
    <property type="match status" value="1"/>
</dbReference>
<name>A0A6N8ER17_PAEMA</name>
<keyword evidence="3" id="KW-0347">Helicase</keyword>
<evidence type="ECO:0000259" key="2">
    <source>
        <dbReference type="PROSITE" id="PS51192"/>
    </source>
</evidence>
<dbReference type="Pfam" id="PF00271">
    <property type="entry name" value="Helicase_C"/>
    <property type="match status" value="1"/>
</dbReference>
<dbReference type="InterPro" id="IPR027417">
    <property type="entry name" value="P-loop_NTPase"/>
</dbReference>
<evidence type="ECO:0000313" key="4">
    <source>
        <dbReference type="Proteomes" id="UP000442469"/>
    </source>
</evidence>
<dbReference type="Gene3D" id="3.40.50.300">
    <property type="entry name" value="P-loop containing nucleotide triphosphate hydrolases"/>
    <property type="match status" value="2"/>
</dbReference>
<evidence type="ECO:0000256" key="1">
    <source>
        <dbReference type="SAM" id="Coils"/>
    </source>
</evidence>
<keyword evidence="3" id="KW-0067">ATP-binding</keyword>
<dbReference type="InterPro" id="IPR006935">
    <property type="entry name" value="Helicase/UvrB_N"/>
</dbReference>
<evidence type="ECO:0000313" key="3">
    <source>
        <dbReference type="EMBL" id="MUG22359.1"/>
    </source>
</evidence>
<dbReference type="EMBL" id="WNZZ01000004">
    <property type="protein sequence ID" value="MUG22359.1"/>
    <property type="molecule type" value="Genomic_DNA"/>
</dbReference>
<dbReference type="InterPro" id="IPR050742">
    <property type="entry name" value="Helicase_Restrict-Modif_Enz"/>
</dbReference>
<dbReference type="SMART" id="SM00487">
    <property type="entry name" value="DEXDc"/>
    <property type="match status" value="1"/>
</dbReference>
<reference evidence="3 4" key="1">
    <citation type="submission" date="2019-11" db="EMBL/GenBank/DDBJ databases">
        <title>Draft genome sequences of five Paenibacillus species of dairy origin.</title>
        <authorList>
            <person name="Olajide A.M."/>
            <person name="Chen S."/>
            <person name="Lapointe G."/>
        </authorList>
    </citation>
    <scope>NUCLEOTIDE SEQUENCE [LARGE SCALE GENOMIC DNA]</scope>
    <source>
        <strain evidence="3 4">3CT49</strain>
    </source>
</reference>
<keyword evidence="3" id="KW-0547">Nucleotide-binding</keyword>
<dbReference type="GO" id="GO:0003677">
    <property type="term" value="F:DNA binding"/>
    <property type="evidence" value="ECO:0007669"/>
    <property type="project" value="InterPro"/>
</dbReference>
<dbReference type="SUPFAM" id="SSF52540">
    <property type="entry name" value="P-loop containing nucleoside triphosphate hydrolases"/>
    <property type="match status" value="2"/>
</dbReference>
<gene>
    <name evidence="3" type="ORF">GNQ08_08020</name>
</gene>
<proteinExistence type="predicted"/>
<dbReference type="CDD" id="cd18785">
    <property type="entry name" value="SF2_C"/>
    <property type="match status" value="1"/>
</dbReference>
<dbReference type="GO" id="GO:0005829">
    <property type="term" value="C:cytosol"/>
    <property type="evidence" value="ECO:0007669"/>
    <property type="project" value="TreeGrafter"/>
</dbReference>
<feature type="coiled-coil region" evidence="1">
    <location>
        <begin position="1"/>
        <end position="35"/>
    </location>
</feature>
<dbReference type="Pfam" id="PF22548">
    <property type="entry name" value="AEP-TOTE"/>
    <property type="match status" value="1"/>
</dbReference>
<dbReference type="InterPro" id="IPR001650">
    <property type="entry name" value="Helicase_C-like"/>
</dbReference>
<dbReference type="AlphaFoldDB" id="A0A6N8ER17"/>
<keyword evidence="3" id="KW-0378">Hydrolase</keyword>